<reference evidence="2 3" key="1">
    <citation type="submission" date="2016-10" db="EMBL/GenBank/DDBJ databases">
        <authorList>
            <person name="de Groot N.N."/>
        </authorList>
    </citation>
    <scope>NUCLEOTIDE SEQUENCE [LARGE SCALE GENOMIC DNA]</scope>
    <source>
        <strain evidence="2 3">CGMCC 4.2026</strain>
    </source>
</reference>
<dbReference type="STRING" id="310780.SAMN05216267_1001279"/>
<feature type="compositionally biased region" description="Basic and acidic residues" evidence="1">
    <location>
        <begin position="119"/>
        <end position="135"/>
    </location>
</feature>
<name>A0A1H8DSR7_9ACTN</name>
<organism evidence="2 3">
    <name type="scientific">Actinacidiphila rubida</name>
    <dbReference type="NCBI Taxonomy" id="310780"/>
    <lineage>
        <taxon>Bacteria</taxon>
        <taxon>Bacillati</taxon>
        <taxon>Actinomycetota</taxon>
        <taxon>Actinomycetes</taxon>
        <taxon>Kitasatosporales</taxon>
        <taxon>Streptomycetaceae</taxon>
        <taxon>Actinacidiphila</taxon>
    </lineage>
</organism>
<keyword evidence="3" id="KW-1185">Reference proteome</keyword>
<evidence type="ECO:0000313" key="3">
    <source>
        <dbReference type="Proteomes" id="UP000181951"/>
    </source>
</evidence>
<accession>A0A1H8DSR7</accession>
<dbReference type="Proteomes" id="UP000181951">
    <property type="component" value="Unassembled WGS sequence"/>
</dbReference>
<sequence>MSDTVGSDRGTGGQTATEAYSFACMNCGHCWEQTYEIEHHQDAAGRPYVTYRADGVEVPSPLTRPTCDNCDGHRVRIMGSGQVSEAVAQRWTLEHGEHDRGVHRTHHWPTLHMLHRRHGQEPPRPEDGTTRRTAP</sequence>
<protein>
    <recommendedName>
        <fullName evidence="4">C2H2-type domain-containing protein</fullName>
    </recommendedName>
</protein>
<evidence type="ECO:0008006" key="4">
    <source>
        <dbReference type="Google" id="ProtNLM"/>
    </source>
</evidence>
<dbReference type="RefSeq" id="WP_075016070.1">
    <property type="nucleotide sequence ID" value="NZ_FODD01000001.1"/>
</dbReference>
<feature type="region of interest" description="Disordered" evidence="1">
    <location>
        <begin position="113"/>
        <end position="135"/>
    </location>
</feature>
<dbReference type="EMBL" id="FODD01000001">
    <property type="protein sequence ID" value="SEN10312.1"/>
    <property type="molecule type" value="Genomic_DNA"/>
</dbReference>
<proteinExistence type="predicted"/>
<gene>
    <name evidence="2" type="ORF">SAMN05216267_1001279</name>
</gene>
<evidence type="ECO:0000313" key="2">
    <source>
        <dbReference type="EMBL" id="SEN10312.1"/>
    </source>
</evidence>
<evidence type="ECO:0000256" key="1">
    <source>
        <dbReference type="SAM" id="MobiDB-lite"/>
    </source>
</evidence>
<dbReference type="AlphaFoldDB" id="A0A1H8DSR7"/>